<dbReference type="RefSeq" id="WP_261753377.1">
    <property type="nucleotide sequence ID" value="NZ_BJVZ01000026.1"/>
</dbReference>
<proteinExistence type="predicted"/>
<dbReference type="Proteomes" id="UP000199334">
    <property type="component" value="Unassembled WGS sequence"/>
</dbReference>
<protein>
    <submittedName>
        <fullName evidence="1">Uncharacterized protein</fullName>
    </submittedName>
</protein>
<accession>A0A1G9YMZ5</accession>
<keyword evidence="2" id="KW-1185">Reference proteome</keyword>
<evidence type="ECO:0000313" key="1">
    <source>
        <dbReference type="EMBL" id="SDN09843.1"/>
    </source>
</evidence>
<gene>
    <name evidence="1" type="ORF">SAMN05216498_1462</name>
</gene>
<dbReference type="EMBL" id="FNIG01000002">
    <property type="protein sequence ID" value="SDN09843.1"/>
    <property type="molecule type" value="Genomic_DNA"/>
</dbReference>
<evidence type="ECO:0000313" key="2">
    <source>
        <dbReference type="Proteomes" id="UP000199334"/>
    </source>
</evidence>
<dbReference type="AlphaFoldDB" id="A0A1G9YMZ5"/>
<organism evidence="1 2">
    <name type="scientific">Tenuibacillus multivorans</name>
    <dbReference type="NCBI Taxonomy" id="237069"/>
    <lineage>
        <taxon>Bacteria</taxon>
        <taxon>Bacillati</taxon>
        <taxon>Bacillota</taxon>
        <taxon>Bacilli</taxon>
        <taxon>Bacillales</taxon>
        <taxon>Bacillaceae</taxon>
        <taxon>Tenuibacillus</taxon>
    </lineage>
</organism>
<sequence>MKNFLYLTVLAGLLLFLSTDSEILNLTLGPIETFDFPDQH</sequence>
<name>A0A1G9YMZ5_9BACI</name>
<reference evidence="1 2" key="1">
    <citation type="submission" date="2016-10" db="EMBL/GenBank/DDBJ databases">
        <authorList>
            <person name="de Groot N.N."/>
        </authorList>
    </citation>
    <scope>NUCLEOTIDE SEQUENCE [LARGE SCALE GENOMIC DNA]</scope>
    <source>
        <strain evidence="1 2">CGMCC 1.3442</strain>
    </source>
</reference>